<gene>
    <name evidence="2" type="ORF">CEO22_372</name>
</gene>
<evidence type="ECO:0000313" key="3">
    <source>
        <dbReference type="Proteomes" id="UP000316253"/>
    </source>
</evidence>
<evidence type="ECO:0000313" key="2">
    <source>
        <dbReference type="EMBL" id="TSC65730.1"/>
    </source>
</evidence>
<dbReference type="GO" id="GO:0005524">
    <property type="term" value="F:ATP binding"/>
    <property type="evidence" value="ECO:0007669"/>
    <property type="project" value="InterPro"/>
</dbReference>
<sequence>DHKLTPEELQAIEAKVNGWIEADLPVTRAEMPKTEAEKLGAQAEFGAKYGETVSVYTVGDFEQPISREFCGGPHVASTGQLAEFGRFKILKEEASSAGIRRIKAKLVKLA</sequence>
<reference evidence="2 3" key="1">
    <citation type="submission" date="2017-08" db="EMBL/GenBank/DDBJ databases">
        <title>Mechanisms for carbon and nitrogen cycling indicate functional differentiation within the Candidate Phyla Radiation.</title>
        <authorList>
            <person name="Danczak R.E."/>
            <person name="Johnston M.D."/>
            <person name="Kenah C."/>
            <person name="Slattery M."/>
            <person name="Wrighton K.C."/>
            <person name="Wilkins M.J."/>
        </authorList>
    </citation>
    <scope>NUCLEOTIDE SEQUENCE [LARGE SCALE GENOMIC DNA]</scope>
    <source>
        <strain evidence="2">Gr01-1014_85</strain>
    </source>
</reference>
<dbReference type="SMART" id="SM00863">
    <property type="entry name" value="tRNA_SAD"/>
    <property type="match status" value="1"/>
</dbReference>
<dbReference type="Gene3D" id="3.30.980.10">
    <property type="entry name" value="Threonyl-trna Synthetase, Chain A, domain 2"/>
    <property type="match status" value="1"/>
</dbReference>
<dbReference type="GO" id="GO:0004813">
    <property type="term" value="F:alanine-tRNA ligase activity"/>
    <property type="evidence" value="ECO:0007669"/>
    <property type="project" value="TreeGrafter"/>
</dbReference>
<organism evidence="2 3">
    <name type="scientific">Candidatus Berkelbacteria bacterium Gr01-1014_85</name>
    <dbReference type="NCBI Taxonomy" id="2017150"/>
    <lineage>
        <taxon>Bacteria</taxon>
        <taxon>Candidatus Berkelbacteria</taxon>
    </lineage>
</organism>
<dbReference type="Pfam" id="PF07973">
    <property type="entry name" value="tRNA_SAD"/>
    <property type="match status" value="1"/>
</dbReference>
<dbReference type="EMBL" id="VMFD01000030">
    <property type="protein sequence ID" value="TSC65730.1"/>
    <property type="molecule type" value="Genomic_DNA"/>
</dbReference>
<feature type="domain" description="Threonyl/alanyl tRNA synthetase SAD" evidence="1">
    <location>
        <begin position="53"/>
        <end position="103"/>
    </location>
</feature>
<dbReference type="SUPFAM" id="SSF55186">
    <property type="entry name" value="ThrRS/AlaRS common domain"/>
    <property type="match status" value="1"/>
</dbReference>
<dbReference type="GO" id="GO:0002161">
    <property type="term" value="F:aminoacyl-tRNA deacylase activity"/>
    <property type="evidence" value="ECO:0007669"/>
    <property type="project" value="TreeGrafter"/>
</dbReference>
<proteinExistence type="predicted"/>
<dbReference type="AlphaFoldDB" id="A0A554JBR1"/>
<feature type="non-terminal residue" evidence="2">
    <location>
        <position position="1"/>
    </location>
</feature>
<dbReference type="InterPro" id="IPR012947">
    <property type="entry name" value="tRNA_SAD"/>
</dbReference>
<protein>
    <submittedName>
        <fullName evidence="2">AlaS</fullName>
    </submittedName>
</protein>
<name>A0A554JBR1_9BACT</name>
<dbReference type="PANTHER" id="PTHR11777:SF9">
    <property type="entry name" value="ALANINE--TRNA LIGASE, CYTOPLASMIC"/>
    <property type="match status" value="1"/>
</dbReference>
<dbReference type="InterPro" id="IPR018163">
    <property type="entry name" value="Thr/Ala-tRNA-synth_IIc_edit"/>
</dbReference>
<accession>A0A554JBR1</accession>
<dbReference type="Proteomes" id="UP000316253">
    <property type="component" value="Unassembled WGS sequence"/>
</dbReference>
<dbReference type="GO" id="GO:0006419">
    <property type="term" value="P:alanyl-tRNA aminoacylation"/>
    <property type="evidence" value="ECO:0007669"/>
    <property type="project" value="TreeGrafter"/>
</dbReference>
<evidence type="ECO:0000259" key="1">
    <source>
        <dbReference type="SMART" id="SM00863"/>
    </source>
</evidence>
<comment type="caution">
    <text evidence="2">The sequence shown here is derived from an EMBL/GenBank/DDBJ whole genome shotgun (WGS) entry which is preliminary data.</text>
</comment>
<dbReference type="PANTHER" id="PTHR11777">
    <property type="entry name" value="ALANYL-TRNA SYNTHETASE"/>
    <property type="match status" value="1"/>
</dbReference>
<dbReference type="InterPro" id="IPR050058">
    <property type="entry name" value="Ala-tRNA_ligase"/>
</dbReference>